<sequence>MAAVAIQQANVCQTKGMHSSVTIQEISPPTSCPANQTNTTNGVDEASLPQRRNGERGYYRNEELGGPIHSERHMTILVVGAGASALCFAYKLQRSFQNFTLRLYEKNPEISGTWYENRYPGCACDVPSHNYVYSWEPKYDWSAVYAGSAEIKEYFKWFAAKHDLNQYITVNREVCNARWHDDKARWEVCIRDVNTGQVNTEFCDLFINASGILNNWRWPEIEGLKDFKGTLLHSANYDESADLTELTFGSSSGIQILPAIQPHAKSVVTFLRTPTWVTPLKGFEQHSYTKQEQEEFATKPGVLLNWRKQTESNVNNIYTMFLNGSKLQETTKRRVDMQMRAKLLRPDLREKLIPKWDFGCRRMTPGIDYLETLQADNVEFAFGNIDRVTADGCVVGDKEHPLDVLICATGFDVSFKPRFPIIGLDGQNLQDLWGKEAHSYLGVAAPAQPNYLHFLGPNCPIGSGPLVGAIEAQADYMLRWCDRWQTENIHSFTPKLDAIEDFAARTDLFMRDTIWKSGCRSWYKSHTIDGRVSALWPGSSLHYFEAMQYVRADDWDVRYTGNRFDWLGNGFSQTECDDTCDWAYYIRDQDDSPYLSKGKARQVLTKSGTMKHEVEEDDENDMDWKAWC</sequence>
<keyword evidence="2" id="KW-0285">Flavoprotein</keyword>
<dbReference type="GO" id="GO:0050661">
    <property type="term" value="F:NADP binding"/>
    <property type="evidence" value="ECO:0007669"/>
    <property type="project" value="InterPro"/>
</dbReference>
<dbReference type="GeneID" id="41977324"/>
<evidence type="ECO:0000256" key="3">
    <source>
        <dbReference type="ARBA" id="ARBA00022827"/>
    </source>
</evidence>
<protein>
    <submittedName>
        <fullName evidence="6">Uncharacterized protein</fullName>
    </submittedName>
</protein>
<dbReference type="OrthoDB" id="74360at2759"/>
<dbReference type="GO" id="GO:0004499">
    <property type="term" value="F:N,N-dimethylaniline monooxygenase activity"/>
    <property type="evidence" value="ECO:0007669"/>
    <property type="project" value="InterPro"/>
</dbReference>
<keyword evidence="3" id="KW-0274">FAD</keyword>
<accession>A0A507AV21</accession>
<dbReference type="InParanoid" id="A0A507AV21"/>
<dbReference type="PANTHER" id="PTHR42877">
    <property type="entry name" value="L-ORNITHINE N(5)-MONOOXYGENASE-RELATED"/>
    <property type="match status" value="1"/>
</dbReference>
<dbReference type="GO" id="GO:0050660">
    <property type="term" value="F:flavin adenine dinucleotide binding"/>
    <property type="evidence" value="ECO:0007669"/>
    <property type="project" value="InterPro"/>
</dbReference>
<evidence type="ECO:0000256" key="4">
    <source>
        <dbReference type="ARBA" id="ARBA00023002"/>
    </source>
</evidence>
<dbReference type="AlphaFoldDB" id="A0A507AV21"/>
<dbReference type="Pfam" id="PF13450">
    <property type="entry name" value="NAD_binding_8"/>
    <property type="match status" value="1"/>
</dbReference>
<dbReference type="InterPro" id="IPR051209">
    <property type="entry name" value="FAD-bind_Monooxygenase_sf"/>
</dbReference>
<evidence type="ECO:0000313" key="6">
    <source>
        <dbReference type="EMBL" id="TPX08688.1"/>
    </source>
</evidence>
<proteinExistence type="inferred from homology"/>
<feature type="region of interest" description="Disordered" evidence="5">
    <location>
        <begin position="23"/>
        <end position="64"/>
    </location>
</feature>
<evidence type="ECO:0000256" key="1">
    <source>
        <dbReference type="ARBA" id="ARBA00010139"/>
    </source>
</evidence>
<evidence type="ECO:0000256" key="2">
    <source>
        <dbReference type="ARBA" id="ARBA00022630"/>
    </source>
</evidence>
<dbReference type="SUPFAM" id="SSF51905">
    <property type="entry name" value="FAD/NAD(P)-binding domain"/>
    <property type="match status" value="2"/>
</dbReference>
<feature type="region of interest" description="Disordered" evidence="5">
    <location>
        <begin position="608"/>
        <end position="628"/>
    </location>
</feature>
<dbReference type="RefSeq" id="XP_030990399.1">
    <property type="nucleotide sequence ID" value="XM_031144888.1"/>
</dbReference>
<dbReference type="InterPro" id="IPR036188">
    <property type="entry name" value="FAD/NAD-bd_sf"/>
</dbReference>
<keyword evidence="4" id="KW-0560">Oxidoreductase</keyword>
<organism evidence="6 7">
    <name type="scientific">Thyridium curvatum</name>
    <dbReference type="NCBI Taxonomy" id="1093900"/>
    <lineage>
        <taxon>Eukaryota</taxon>
        <taxon>Fungi</taxon>
        <taxon>Dikarya</taxon>
        <taxon>Ascomycota</taxon>
        <taxon>Pezizomycotina</taxon>
        <taxon>Sordariomycetes</taxon>
        <taxon>Sordariomycetidae</taxon>
        <taxon>Thyridiales</taxon>
        <taxon>Thyridiaceae</taxon>
        <taxon>Thyridium</taxon>
    </lineage>
</organism>
<dbReference type="InterPro" id="IPR020946">
    <property type="entry name" value="Flavin_mOase-like"/>
</dbReference>
<dbReference type="PANTHER" id="PTHR42877:SF8">
    <property type="entry name" value="MONOOXYGENASE"/>
    <property type="match status" value="1"/>
</dbReference>
<dbReference type="Pfam" id="PF00743">
    <property type="entry name" value="FMO-like"/>
    <property type="match status" value="1"/>
</dbReference>
<dbReference type="Gene3D" id="3.50.50.60">
    <property type="entry name" value="FAD/NAD(P)-binding domain"/>
    <property type="match status" value="2"/>
</dbReference>
<evidence type="ECO:0000256" key="5">
    <source>
        <dbReference type="SAM" id="MobiDB-lite"/>
    </source>
</evidence>
<dbReference type="Proteomes" id="UP000319257">
    <property type="component" value="Unassembled WGS sequence"/>
</dbReference>
<feature type="compositionally biased region" description="Polar residues" evidence="5">
    <location>
        <begin position="23"/>
        <end position="42"/>
    </location>
</feature>
<feature type="compositionally biased region" description="Basic and acidic residues" evidence="5">
    <location>
        <begin position="52"/>
        <end position="64"/>
    </location>
</feature>
<name>A0A507AV21_9PEZI</name>
<gene>
    <name evidence="6" type="ORF">E0L32_009877</name>
</gene>
<dbReference type="EMBL" id="SKBQ01000075">
    <property type="protein sequence ID" value="TPX08688.1"/>
    <property type="molecule type" value="Genomic_DNA"/>
</dbReference>
<keyword evidence="7" id="KW-1185">Reference proteome</keyword>
<evidence type="ECO:0000313" key="7">
    <source>
        <dbReference type="Proteomes" id="UP000319257"/>
    </source>
</evidence>
<reference evidence="6 7" key="1">
    <citation type="submission" date="2019-06" db="EMBL/GenBank/DDBJ databases">
        <title>Draft genome sequence of the filamentous fungus Phialemoniopsis curvata isolated from diesel fuel.</title>
        <authorList>
            <person name="Varaljay V.A."/>
            <person name="Lyon W.J."/>
            <person name="Crouch A.L."/>
            <person name="Drake C.E."/>
            <person name="Hollomon J.M."/>
            <person name="Nadeau L.J."/>
            <person name="Nunn H.S."/>
            <person name="Stevenson B.S."/>
            <person name="Bojanowski C.L."/>
            <person name="Crookes-Goodson W.J."/>
        </authorList>
    </citation>
    <scope>NUCLEOTIDE SEQUENCE [LARGE SCALE GENOMIC DNA]</scope>
    <source>
        <strain evidence="6 7">D216</strain>
    </source>
</reference>
<comment type="similarity">
    <text evidence="1">Belongs to the FAD-binding monooxygenase family.</text>
</comment>
<comment type="caution">
    <text evidence="6">The sequence shown here is derived from an EMBL/GenBank/DDBJ whole genome shotgun (WGS) entry which is preliminary data.</text>
</comment>